<dbReference type="KEGG" id="hty:BN2458_PEG1686"/>
<protein>
    <recommendedName>
        <fullName evidence="1">Resolvase/invertase-type recombinase catalytic domain-containing protein</fullName>
    </recommendedName>
</protein>
<dbReference type="InterPro" id="IPR036162">
    <property type="entry name" value="Resolvase-like_N_sf"/>
</dbReference>
<reference evidence="3" key="1">
    <citation type="submission" date="2015-11" db="EMBL/GenBank/DDBJ databases">
        <authorList>
            <person name="Anvar S.Y."/>
        </authorList>
    </citation>
    <scope>NUCLEOTIDE SEQUENCE [LARGE SCALE GENOMIC DNA]</scope>
</reference>
<sequence length="56" mass="6338">MSGAIAPKYRKLGTILKKAKRGDAIIVSEISRLGRSLLQIMSVLNQCMMRDYNLFH</sequence>
<proteinExistence type="predicted"/>
<dbReference type="EMBL" id="LN907858">
    <property type="protein sequence ID" value="CUU40569.1"/>
    <property type="molecule type" value="Genomic_DNA"/>
</dbReference>
<dbReference type="GO" id="GO:0003677">
    <property type="term" value="F:DNA binding"/>
    <property type="evidence" value="ECO:0007669"/>
    <property type="project" value="InterPro"/>
</dbReference>
<dbReference type="InterPro" id="IPR006119">
    <property type="entry name" value="Resolv_N"/>
</dbReference>
<dbReference type="Pfam" id="PF00239">
    <property type="entry name" value="Resolvase"/>
    <property type="match status" value="1"/>
</dbReference>
<dbReference type="SUPFAM" id="SSF53041">
    <property type="entry name" value="Resolvase-like"/>
    <property type="match status" value="1"/>
</dbReference>
<evidence type="ECO:0000259" key="1">
    <source>
        <dbReference type="Pfam" id="PF00239"/>
    </source>
</evidence>
<dbReference type="Gene3D" id="3.40.50.1390">
    <property type="entry name" value="Resolvase, N-terminal catalytic domain"/>
    <property type="match status" value="1"/>
</dbReference>
<feature type="domain" description="Resolvase/invertase-type recombinase catalytic" evidence="1">
    <location>
        <begin position="10"/>
        <end position="54"/>
    </location>
</feature>
<dbReference type="PATRIC" id="fig|76936.10.peg.1647"/>
<accession>A0A0S4PWA9</accession>
<evidence type="ECO:0000313" key="3">
    <source>
        <dbReference type="Proteomes" id="UP000064525"/>
    </source>
</evidence>
<organism evidence="2 3">
    <name type="scientific">Helicobacter typhlonius</name>
    <dbReference type="NCBI Taxonomy" id="76936"/>
    <lineage>
        <taxon>Bacteria</taxon>
        <taxon>Pseudomonadati</taxon>
        <taxon>Campylobacterota</taxon>
        <taxon>Epsilonproteobacteria</taxon>
        <taxon>Campylobacterales</taxon>
        <taxon>Helicobacteraceae</taxon>
        <taxon>Helicobacter</taxon>
    </lineage>
</organism>
<dbReference type="AlphaFoldDB" id="A0A0S4PWA9"/>
<dbReference type="GO" id="GO:0000150">
    <property type="term" value="F:DNA strand exchange activity"/>
    <property type="evidence" value="ECO:0007669"/>
    <property type="project" value="InterPro"/>
</dbReference>
<evidence type="ECO:0000313" key="2">
    <source>
        <dbReference type="EMBL" id="CUU40569.1"/>
    </source>
</evidence>
<gene>
    <name evidence="2" type="ORF">BN2458_PEG1686</name>
</gene>
<name>A0A0S4PWA9_9HELI</name>
<dbReference type="Proteomes" id="UP000064525">
    <property type="component" value="Chromosome I"/>
</dbReference>